<sequence>MSSSGVLIEPITNPEDFTGAFKAVANAFGHQTHDGVWIAFNPGWDTLEGAKAGAQRLADRFSSITNNRDGQPNTIFVKATVDGIIAGLAIWQQASVVQGYGDPPNENLRAGNFLEKLYPGNETEQRFLVQADKSLFGRRWEIIKESATASPPALFVMDLCAVDPQFQRKGIATKLVQWGLDEAKRRDLEVITEASTMGRKVYLKMGFKQEGGETVYDMDDEFKGRDLPSNVVLRTGKQ</sequence>
<protein>
    <submittedName>
        <fullName evidence="2">Gnat family acetyltransferase</fullName>
    </submittedName>
</protein>
<keyword evidence="3" id="KW-1185">Reference proteome</keyword>
<evidence type="ECO:0000313" key="3">
    <source>
        <dbReference type="Proteomes" id="UP000605986"/>
    </source>
</evidence>
<dbReference type="PANTHER" id="PTHR42791:SF14">
    <property type="entry name" value="N-ACETYLTRANSFERASE DOMAIN-CONTAINING PROTEIN"/>
    <property type="match status" value="1"/>
</dbReference>
<comment type="caution">
    <text evidence="2">The sequence shown here is derived from an EMBL/GenBank/DDBJ whole genome shotgun (WGS) entry which is preliminary data.</text>
</comment>
<dbReference type="CDD" id="cd04301">
    <property type="entry name" value="NAT_SF"/>
    <property type="match status" value="1"/>
</dbReference>
<accession>A0A8H4KA66</accession>
<dbReference type="PROSITE" id="PS51186">
    <property type="entry name" value="GNAT"/>
    <property type="match status" value="1"/>
</dbReference>
<dbReference type="Pfam" id="PF13673">
    <property type="entry name" value="Acetyltransf_10"/>
    <property type="match status" value="1"/>
</dbReference>
<evidence type="ECO:0000259" key="1">
    <source>
        <dbReference type="PROSITE" id="PS51186"/>
    </source>
</evidence>
<dbReference type="GO" id="GO:0016747">
    <property type="term" value="F:acyltransferase activity, transferring groups other than amino-acyl groups"/>
    <property type="evidence" value="ECO:0007669"/>
    <property type="project" value="InterPro"/>
</dbReference>
<dbReference type="SUPFAM" id="SSF55729">
    <property type="entry name" value="Acyl-CoA N-acyltransferases (Nat)"/>
    <property type="match status" value="1"/>
</dbReference>
<gene>
    <name evidence="2" type="ORF">F53441_8989</name>
</gene>
<name>A0A8H4KA66_9HYPO</name>
<dbReference type="OrthoDB" id="2832510at2759"/>
<dbReference type="InterPro" id="IPR052523">
    <property type="entry name" value="Trichothecene_AcTrans"/>
</dbReference>
<dbReference type="PANTHER" id="PTHR42791">
    <property type="entry name" value="GNAT FAMILY ACETYLTRANSFERASE"/>
    <property type="match status" value="1"/>
</dbReference>
<dbReference type="Proteomes" id="UP000605986">
    <property type="component" value="Unassembled WGS sequence"/>
</dbReference>
<organism evidence="2 3">
    <name type="scientific">Fusarium austroafricanum</name>
    <dbReference type="NCBI Taxonomy" id="2364996"/>
    <lineage>
        <taxon>Eukaryota</taxon>
        <taxon>Fungi</taxon>
        <taxon>Dikarya</taxon>
        <taxon>Ascomycota</taxon>
        <taxon>Pezizomycotina</taxon>
        <taxon>Sordariomycetes</taxon>
        <taxon>Hypocreomycetidae</taxon>
        <taxon>Hypocreales</taxon>
        <taxon>Nectriaceae</taxon>
        <taxon>Fusarium</taxon>
        <taxon>Fusarium concolor species complex</taxon>
    </lineage>
</organism>
<dbReference type="AlphaFoldDB" id="A0A8H4KA66"/>
<dbReference type="EMBL" id="JAADJG010000395">
    <property type="protein sequence ID" value="KAF4447505.1"/>
    <property type="molecule type" value="Genomic_DNA"/>
</dbReference>
<keyword evidence="2" id="KW-0808">Transferase</keyword>
<dbReference type="InterPro" id="IPR000182">
    <property type="entry name" value="GNAT_dom"/>
</dbReference>
<reference evidence="2" key="1">
    <citation type="submission" date="2020-01" db="EMBL/GenBank/DDBJ databases">
        <title>Identification and distribution of gene clusters putatively required for synthesis of sphingolipid metabolism inhibitors in phylogenetically diverse species of the filamentous fungus Fusarium.</title>
        <authorList>
            <person name="Kim H.-S."/>
            <person name="Busman M."/>
            <person name="Brown D.W."/>
            <person name="Divon H."/>
            <person name="Uhlig S."/>
            <person name="Proctor R.H."/>
        </authorList>
    </citation>
    <scope>NUCLEOTIDE SEQUENCE</scope>
    <source>
        <strain evidence="2">NRRL 53441</strain>
    </source>
</reference>
<dbReference type="InterPro" id="IPR016181">
    <property type="entry name" value="Acyl_CoA_acyltransferase"/>
</dbReference>
<dbReference type="Gene3D" id="3.40.630.30">
    <property type="match status" value="1"/>
</dbReference>
<feature type="domain" description="N-acetyltransferase" evidence="1">
    <location>
        <begin position="161"/>
        <end position="228"/>
    </location>
</feature>
<evidence type="ECO:0000313" key="2">
    <source>
        <dbReference type="EMBL" id="KAF4447505.1"/>
    </source>
</evidence>
<proteinExistence type="predicted"/>